<dbReference type="InterPro" id="IPR008492">
    <property type="entry name" value="Rv2714-like"/>
</dbReference>
<evidence type="ECO:0000313" key="2">
    <source>
        <dbReference type="Proteomes" id="UP000271272"/>
    </source>
</evidence>
<evidence type="ECO:0000313" key="1">
    <source>
        <dbReference type="EMBL" id="RRD30003.1"/>
    </source>
</evidence>
<dbReference type="Proteomes" id="UP000271272">
    <property type="component" value="Unassembled WGS sequence"/>
</dbReference>
<keyword evidence="2" id="KW-1185">Reference proteome</keyword>
<name>A0A3P1VBQ3_9ACTO</name>
<dbReference type="Gene3D" id="1.10.287.100">
    <property type="match status" value="1"/>
</dbReference>
<dbReference type="InterPro" id="IPR019151">
    <property type="entry name" value="Proteasome_assmbl_chaperone_2"/>
</dbReference>
<organism evidence="1 2">
    <name type="scientific">Actinomyces bowdenii</name>
    <dbReference type="NCBI Taxonomy" id="131109"/>
    <lineage>
        <taxon>Bacteria</taxon>
        <taxon>Bacillati</taxon>
        <taxon>Actinomycetota</taxon>
        <taxon>Actinomycetes</taxon>
        <taxon>Actinomycetales</taxon>
        <taxon>Actinomycetaceae</taxon>
        <taxon>Actinomyces</taxon>
    </lineage>
</organism>
<dbReference type="PIRSF" id="PIRSF028754">
    <property type="entry name" value="UCP028754"/>
    <property type="match status" value="1"/>
</dbReference>
<reference evidence="1 2" key="1">
    <citation type="submission" date="2018-11" db="EMBL/GenBank/DDBJ databases">
        <title>Genomes From Bacteria Associated with the Canine Oral Cavity: a Test Case for Automated Genome-Based Taxonomic Assignment.</title>
        <authorList>
            <person name="Coil D.A."/>
            <person name="Jospin G."/>
            <person name="Darling A.E."/>
            <person name="Wallis C."/>
            <person name="Davis I.J."/>
            <person name="Harris S."/>
            <person name="Eisen J.A."/>
            <person name="Holcombe L.J."/>
            <person name="O'Flynn C."/>
        </authorList>
    </citation>
    <scope>NUCLEOTIDE SEQUENCE [LARGE SCALE GENOMIC DNA]</scope>
    <source>
        <strain evidence="1 2">OH5050</strain>
    </source>
</reference>
<dbReference type="OrthoDB" id="3733464at2"/>
<dbReference type="AlphaFoldDB" id="A0A3P1VBQ3"/>
<dbReference type="RefSeq" id="WP_124933362.1">
    <property type="nucleotide sequence ID" value="NZ_RQZC01000004.1"/>
</dbReference>
<gene>
    <name evidence="1" type="ORF">EII10_04770</name>
</gene>
<dbReference type="InterPro" id="IPR038389">
    <property type="entry name" value="PSMG2_sf"/>
</dbReference>
<dbReference type="Pfam" id="PF09754">
    <property type="entry name" value="PAC2"/>
    <property type="match status" value="1"/>
</dbReference>
<accession>A0A3P1VBQ3</accession>
<protein>
    <submittedName>
        <fullName evidence="1">PAC2 family protein</fullName>
    </submittedName>
</protein>
<sequence>MRSLFTVQHPAGRPVSPRVLIHYFDGAMDAGSAGALAVEQLLMTLPHERLATFDIDSLVDYRARRPVMTYSRNTYSSVEMPELVLDLLQDDDGEDLLLLHGSEPDFRWDDFVGSVAHLAVSMGVGQAIGISGIPMAVPHTRPTYVHLHGSRPELLPAQPELFGHVELPGSMSAYLELRLGELGLDSRGASAAIPHYLARDEFPQGASALLAAVVQATGLALPVGDLEAAANVNRAEIDAEASQQPEVSAVVSALEAQYDALAPRMEAHDQHRAAPALDLPSADEIGARLEAFLESKDSGELGPRWGRGPGA</sequence>
<comment type="caution">
    <text evidence="1">The sequence shown here is derived from an EMBL/GenBank/DDBJ whole genome shotgun (WGS) entry which is preliminary data.</text>
</comment>
<dbReference type="Gene3D" id="3.40.50.10900">
    <property type="entry name" value="PAC-like subunit"/>
    <property type="match status" value="1"/>
</dbReference>
<proteinExistence type="predicted"/>
<dbReference type="EMBL" id="RQZC01000004">
    <property type="protein sequence ID" value="RRD30003.1"/>
    <property type="molecule type" value="Genomic_DNA"/>
</dbReference>
<dbReference type="SUPFAM" id="SSF159659">
    <property type="entry name" value="Cgl1923-like"/>
    <property type="match status" value="1"/>
</dbReference>